<accession>A0A7V9WSY0</accession>
<comment type="caution">
    <text evidence="2">The sequence shown here is derived from an EMBL/GenBank/DDBJ whole genome shotgun (WGS) entry which is preliminary data.</text>
</comment>
<proteinExistence type="predicted"/>
<dbReference type="Pfam" id="PF13333">
    <property type="entry name" value="rve_2"/>
    <property type="match status" value="1"/>
</dbReference>
<name>A0A7V9WSY0_STRPO</name>
<reference evidence="2 3" key="1">
    <citation type="submission" date="2020-07" db="EMBL/GenBank/DDBJ databases">
        <title>Molecular and genomic characterization of Streptococcus porcinus isolated from diseased swine in Brazil.</title>
        <authorList>
            <person name="Moreno L.Z."/>
            <person name="Matajira C.E.C."/>
            <person name="Poor A.P."/>
            <person name="Dutra M.C."/>
            <person name="Moreno A.M."/>
        </authorList>
    </citation>
    <scope>NUCLEOTIDE SEQUENCE [LARGE SCALE GENOMIC DNA]</scope>
    <source>
        <strain evidence="2 3">SP0816-2</strain>
    </source>
</reference>
<gene>
    <name evidence="2" type="ORF">H1B29_08250</name>
</gene>
<dbReference type="EMBL" id="JACEGE010000022">
    <property type="protein sequence ID" value="MBA2796468.1"/>
    <property type="molecule type" value="Genomic_DNA"/>
</dbReference>
<protein>
    <submittedName>
        <fullName evidence="2">IS3 family transposase</fullName>
    </submittedName>
</protein>
<dbReference type="RefSeq" id="WP_181460379.1">
    <property type="nucleotide sequence ID" value="NZ_JACEGE010000022.1"/>
</dbReference>
<organism evidence="2 3">
    <name type="scientific">Streptococcus porcinus</name>
    <dbReference type="NCBI Taxonomy" id="1340"/>
    <lineage>
        <taxon>Bacteria</taxon>
        <taxon>Bacillati</taxon>
        <taxon>Bacillota</taxon>
        <taxon>Bacilli</taxon>
        <taxon>Lactobacillales</taxon>
        <taxon>Streptococcaceae</taxon>
        <taxon>Streptococcus</taxon>
    </lineage>
</organism>
<feature type="domain" description="Integrase catalytic" evidence="1">
    <location>
        <begin position="1"/>
        <end position="36"/>
    </location>
</feature>
<evidence type="ECO:0000259" key="1">
    <source>
        <dbReference type="Pfam" id="PF13333"/>
    </source>
</evidence>
<feature type="non-terminal residue" evidence="2">
    <location>
        <position position="1"/>
    </location>
</feature>
<dbReference type="Proteomes" id="UP000524462">
    <property type="component" value="Unassembled WGS sequence"/>
</dbReference>
<sequence>ETLKTAISEYINYYNTKRIKLTLTGLSPVQYRTQSLT</sequence>
<dbReference type="GO" id="GO:0015074">
    <property type="term" value="P:DNA integration"/>
    <property type="evidence" value="ECO:0007669"/>
    <property type="project" value="InterPro"/>
</dbReference>
<evidence type="ECO:0000313" key="3">
    <source>
        <dbReference type="Proteomes" id="UP000524462"/>
    </source>
</evidence>
<evidence type="ECO:0000313" key="2">
    <source>
        <dbReference type="EMBL" id="MBA2796468.1"/>
    </source>
</evidence>
<dbReference type="AlphaFoldDB" id="A0A7V9WSY0"/>
<dbReference type="InterPro" id="IPR001584">
    <property type="entry name" value="Integrase_cat-core"/>
</dbReference>